<dbReference type="PANTHER" id="PTHR33499">
    <property type="entry name" value="OS12G0282400 PROTEIN-RELATED"/>
    <property type="match status" value="1"/>
</dbReference>
<dbReference type="EMBL" id="OZ034816">
    <property type="protein sequence ID" value="CAL1379632.1"/>
    <property type="molecule type" value="Genomic_DNA"/>
</dbReference>
<gene>
    <name evidence="2" type="ORF">LTRI10_LOCUS21139</name>
</gene>
<keyword evidence="3" id="KW-1185">Reference proteome</keyword>
<evidence type="ECO:0000313" key="2">
    <source>
        <dbReference type="EMBL" id="CAL1379632.1"/>
    </source>
</evidence>
<dbReference type="PANTHER" id="PTHR33499:SF11">
    <property type="entry name" value="NO APICAL MERISTEM-ASSOCIATED C-TERMINAL DOMAIN-CONTAINING PROTEIN"/>
    <property type="match status" value="1"/>
</dbReference>
<reference evidence="2 3" key="1">
    <citation type="submission" date="2024-04" db="EMBL/GenBank/DDBJ databases">
        <authorList>
            <person name="Fracassetti M."/>
        </authorList>
    </citation>
    <scope>NUCLEOTIDE SEQUENCE [LARGE SCALE GENOMIC DNA]</scope>
</reference>
<name>A0AAV2E1D6_9ROSI</name>
<dbReference type="AlphaFoldDB" id="A0AAV2E1D6"/>
<feature type="compositionally biased region" description="Acidic residues" evidence="1">
    <location>
        <begin position="27"/>
        <end position="44"/>
    </location>
</feature>
<sequence>MYEHEPYQQFEGMELDGVKIDELSSSDSEEEVLETLSSDEDGNEDTSNGDGDDTMILYSDVAIESEDTFDSNGDMVPGTKKRTKARLVTGPARVTRSRATTAQSEYTVQDRTSEEEDCFVEDEAASNAAEGGKKNQRAKTKGYEVKKSLEEGSKIGGIVIEEGAKAVVGINDKLWKMKIGVIVRVLAPIGKFYWRELTEEDKLPLFAKLESEFDIDMTTPGVKEMVDATMASRLRQFKYRCHQRYKNEIDKVKARETPMEEVNINDWELLCDHFDILCIKKQSDANTANRSQQLYSHTAGAKSVSQRIYELNQKEANSEKNK</sequence>
<feature type="region of interest" description="Disordered" evidence="1">
    <location>
        <begin position="23"/>
        <end position="54"/>
    </location>
</feature>
<accession>A0AAV2E1D6</accession>
<evidence type="ECO:0000256" key="1">
    <source>
        <dbReference type="SAM" id="MobiDB-lite"/>
    </source>
</evidence>
<organism evidence="2 3">
    <name type="scientific">Linum trigynum</name>
    <dbReference type="NCBI Taxonomy" id="586398"/>
    <lineage>
        <taxon>Eukaryota</taxon>
        <taxon>Viridiplantae</taxon>
        <taxon>Streptophyta</taxon>
        <taxon>Embryophyta</taxon>
        <taxon>Tracheophyta</taxon>
        <taxon>Spermatophyta</taxon>
        <taxon>Magnoliopsida</taxon>
        <taxon>eudicotyledons</taxon>
        <taxon>Gunneridae</taxon>
        <taxon>Pentapetalae</taxon>
        <taxon>rosids</taxon>
        <taxon>fabids</taxon>
        <taxon>Malpighiales</taxon>
        <taxon>Linaceae</taxon>
        <taxon>Linum</taxon>
    </lineage>
</organism>
<evidence type="ECO:0000313" key="3">
    <source>
        <dbReference type="Proteomes" id="UP001497516"/>
    </source>
</evidence>
<protein>
    <submittedName>
        <fullName evidence="2">Uncharacterized protein</fullName>
    </submittedName>
</protein>
<proteinExistence type="predicted"/>
<dbReference type="Proteomes" id="UP001497516">
    <property type="component" value="Chromosome 3"/>
</dbReference>